<evidence type="ECO:0000313" key="3">
    <source>
        <dbReference type="Proteomes" id="UP001174691"/>
    </source>
</evidence>
<reference evidence="2" key="1">
    <citation type="submission" date="2022-07" db="EMBL/GenBank/DDBJ databases">
        <title>Fungi with potential for degradation of polypropylene.</title>
        <authorList>
            <person name="Gostincar C."/>
        </authorList>
    </citation>
    <scope>NUCLEOTIDE SEQUENCE</scope>
    <source>
        <strain evidence="2">EXF-13287</strain>
    </source>
</reference>
<name>A0AA38R5D7_9PEZI</name>
<protein>
    <recommendedName>
        <fullName evidence="4">Extracellular membrane protein CFEM domain-containing protein</fullName>
    </recommendedName>
</protein>
<organism evidence="2 3">
    <name type="scientific">Coniochaeta hoffmannii</name>
    <dbReference type="NCBI Taxonomy" id="91930"/>
    <lineage>
        <taxon>Eukaryota</taxon>
        <taxon>Fungi</taxon>
        <taxon>Dikarya</taxon>
        <taxon>Ascomycota</taxon>
        <taxon>Pezizomycotina</taxon>
        <taxon>Sordariomycetes</taxon>
        <taxon>Sordariomycetidae</taxon>
        <taxon>Coniochaetales</taxon>
        <taxon>Coniochaetaceae</taxon>
        <taxon>Coniochaeta</taxon>
    </lineage>
</organism>
<comment type="caution">
    <text evidence="2">The sequence shown here is derived from an EMBL/GenBank/DDBJ whole genome shotgun (WGS) entry which is preliminary data.</text>
</comment>
<keyword evidence="1" id="KW-0732">Signal</keyword>
<dbReference type="AlphaFoldDB" id="A0AA38R5D7"/>
<keyword evidence="3" id="KW-1185">Reference proteome</keyword>
<sequence>MFAHTTILGSIAGLVLLAAPATAVVVASADTTTALQARDGISISEACHMQYADQICTAATKGNNCDDWVCACNNGEHGLNLDAYCVAKHNGNWYATCHNGVYNWQCVSR</sequence>
<feature type="signal peptide" evidence="1">
    <location>
        <begin position="1"/>
        <end position="23"/>
    </location>
</feature>
<dbReference type="EMBL" id="JANBVN010000186">
    <property type="protein sequence ID" value="KAJ9134220.1"/>
    <property type="molecule type" value="Genomic_DNA"/>
</dbReference>
<feature type="chain" id="PRO_5041436813" description="Extracellular membrane protein CFEM domain-containing protein" evidence="1">
    <location>
        <begin position="24"/>
        <end position="109"/>
    </location>
</feature>
<dbReference type="Proteomes" id="UP001174691">
    <property type="component" value="Unassembled WGS sequence"/>
</dbReference>
<evidence type="ECO:0000256" key="1">
    <source>
        <dbReference type="SAM" id="SignalP"/>
    </source>
</evidence>
<accession>A0AA38R5D7</accession>
<evidence type="ECO:0008006" key="4">
    <source>
        <dbReference type="Google" id="ProtNLM"/>
    </source>
</evidence>
<proteinExistence type="predicted"/>
<gene>
    <name evidence="2" type="ORF">NKR19_g8735</name>
</gene>
<evidence type="ECO:0000313" key="2">
    <source>
        <dbReference type="EMBL" id="KAJ9134220.1"/>
    </source>
</evidence>